<dbReference type="Proteomes" id="UP000548423">
    <property type="component" value="Unassembled WGS sequence"/>
</dbReference>
<gene>
    <name evidence="1" type="ORF">F4694_002069</name>
</gene>
<organism evidence="1 2">
    <name type="scientific">Neobacillus niacini</name>
    <dbReference type="NCBI Taxonomy" id="86668"/>
    <lineage>
        <taxon>Bacteria</taxon>
        <taxon>Bacillati</taxon>
        <taxon>Bacillota</taxon>
        <taxon>Bacilli</taxon>
        <taxon>Bacillales</taxon>
        <taxon>Bacillaceae</taxon>
        <taxon>Neobacillus</taxon>
    </lineage>
</organism>
<evidence type="ECO:0000313" key="1">
    <source>
        <dbReference type="EMBL" id="NYE05316.1"/>
    </source>
</evidence>
<proteinExistence type="predicted"/>
<sequence>MIHMDLEPIWHQFIKELTLNKDIKSAYWRKIAGIPFLYVSSPELSQLTLEAIIKKCSVTAIKGNRLHSETIFVRQDGVLFVYRHRFYVPQEKMFCCGNLCVDCTRLKR</sequence>
<comment type="caution">
    <text evidence="1">The sequence shown here is derived from an EMBL/GenBank/DDBJ whole genome shotgun (WGS) entry which is preliminary data.</text>
</comment>
<dbReference type="EMBL" id="JACCBX010000004">
    <property type="protein sequence ID" value="NYE05316.1"/>
    <property type="molecule type" value="Genomic_DNA"/>
</dbReference>
<evidence type="ECO:0000313" key="2">
    <source>
        <dbReference type="Proteomes" id="UP000548423"/>
    </source>
</evidence>
<reference evidence="2" key="1">
    <citation type="submission" date="2020-07" db="EMBL/GenBank/DDBJ databases">
        <authorList>
            <person name="Partida-Martinez L."/>
            <person name="Huntemann M."/>
            <person name="Clum A."/>
            <person name="Wang J."/>
            <person name="Palaniappan K."/>
            <person name="Ritter S."/>
            <person name="Chen I.-M."/>
            <person name="Stamatis D."/>
            <person name="Reddy T."/>
            <person name="O'Malley R."/>
            <person name="Daum C."/>
            <person name="Shapiro N."/>
            <person name="Ivanova N."/>
            <person name="Kyrpides N."/>
            <person name="Woyke T."/>
        </authorList>
    </citation>
    <scope>NUCLEOTIDE SEQUENCE [LARGE SCALE GENOMIC DNA]</scope>
    <source>
        <strain evidence="2">AT2.8</strain>
    </source>
</reference>
<protein>
    <submittedName>
        <fullName evidence="1">Uncharacterized protein</fullName>
    </submittedName>
</protein>
<name>A0A852TBZ6_9BACI</name>
<accession>A0A852TBZ6</accession>
<dbReference type="AlphaFoldDB" id="A0A852TBZ6"/>
<reference evidence="2" key="2">
    <citation type="submission" date="2020-08" db="EMBL/GenBank/DDBJ databases">
        <title>The Agave Microbiome: Exploring the role of microbial communities in plant adaptations to desert environments.</title>
        <authorList>
            <person name="Partida-Martinez L.P."/>
        </authorList>
    </citation>
    <scope>NUCLEOTIDE SEQUENCE [LARGE SCALE GENOMIC DNA]</scope>
    <source>
        <strain evidence="2">AT2.8</strain>
    </source>
</reference>